<gene>
    <name evidence="1" type="ORF">FE697_015320</name>
</gene>
<evidence type="ECO:0000313" key="1">
    <source>
        <dbReference type="EMBL" id="KAA1422502.1"/>
    </source>
</evidence>
<dbReference type="Proteomes" id="UP000307768">
    <property type="component" value="Unassembled WGS sequence"/>
</dbReference>
<evidence type="ECO:0000313" key="2">
    <source>
        <dbReference type="Proteomes" id="UP000307768"/>
    </source>
</evidence>
<reference evidence="1 2" key="1">
    <citation type="submission" date="2019-09" db="EMBL/GenBank/DDBJ databases">
        <title>Mumia zhuanghuii sp. nov. isolated from the intestinal contents of plateau pika (Ochotona curzoniae) in the Qinghai-Tibet plateau of China.</title>
        <authorList>
            <person name="Tian Z."/>
        </authorList>
    </citation>
    <scope>NUCLEOTIDE SEQUENCE [LARGE SCALE GENOMIC DNA]</scope>
    <source>
        <strain evidence="2">350</strain>
    </source>
</reference>
<dbReference type="AlphaFoldDB" id="A0A5Q6RWQ5"/>
<organism evidence="1 2">
    <name type="scientific">Mumia zhuanghuii</name>
    <dbReference type="NCBI Taxonomy" id="2585211"/>
    <lineage>
        <taxon>Bacteria</taxon>
        <taxon>Bacillati</taxon>
        <taxon>Actinomycetota</taxon>
        <taxon>Actinomycetes</taxon>
        <taxon>Propionibacteriales</taxon>
        <taxon>Nocardioidaceae</taxon>
        <taxon>Mumia</taxon>
    </lineage>
</organism>
<protein>
    <recommendedName>
        <fullName evidence="3">Terminase</fullName>
    </recommendedName>
</protein>
<comment type="caution">
    <text evidence="1">The sequence shown here is derived from an EMBL/GenBank/DDBJ whole genome shotgun (WGS) entry which is preliminary data.</text>
</comment>
<sequence>MAETPKVPNPPPRLTPRASAFWRDVLAVYVLDLTEMQLLREACSLLSEIDDLRAALSKVGVTVEGSTGQRRVNPAVGEIRQHRLALARVLKALDLPDTGADAARTDPRVSELARYAANQRWNKEA</sequence>
<name>A0A5Q6RWQ5_9ACTN</name>
<dbReference type="OrthoDB" id="5124104at2"/>
<proteinExistence type="predicted"/>
<dbReference type="RefSeq" id="WP_149770453.1">
    <property type="nucleotide sequence ID" value="NZ_VDFQ02000004.1"/>
</dbReference>
<dbReference type="EMBL" id="VDFQ02000004">
    <property type="protein sequence ID" value="KAA1422502.1"/>
    <property type="molecule type" value="Genomic_DNA"/>
</dbReference>
<accession>A0A5Q6RWQ5</accession>
<evidence type="ECO:0008006" key="3">
    <source>
        <dbReference type="Google" id="ProtNLM"/>
    </source>
</evidence>